<protein>
    <submittedName>
        <fullName evidence="1">Uncharacterized protein</fullName>
    </submittedName>
</protein>
<proteinExistence type="predicted"/>
<dbReference type="AlphaFoldDB" id="A0A2W3ZCK8"/>
<organism evidence="1 2">
    <name type="scientific">Enterococcus plantarum</name>
    <dbReference type="NCBI Taxonomy" id="1077675"/>
    <lineage>
        <taxon>Bacteria</taxon>
        <taxon>Bacillati</taxon>
        <taxon>Bacillota</taxon>
        <taxon>Bacilli</taxon>
        <taxon>Lactobacillales</taxon>
        <taxon>Enterococcaceae</taxon>
        <taxon>Enterococcus</taxon>
    </lineage>
</organism>
<accession>A0A2W3ZCK8</accession>
<dbReference type="RefSeq" id="WP_111246930.1">
    <property type="nucleotide sequence ID" value="NZ_PIEU01000003.1"/>
</dbReference>
<evidence type="ECO:0000313" key="2">
    <source>
        <dbReference type="Proteomes" id="UP000249828"/>
    </source>
</evidence>
<sequence length="101" mass="11393">MINQIEKMPVELKRKLRKFNRLVTEASFLDAEIQADLKKARVPYDNLVAEAKSASGPQTEALAYINNGECLDKEALDQSIADIESIYLHFANQPVEDDDLL</sequence>
<dbReference type="EMBL" id="PIEU01000003">
    <property type="protein sequence ID" value="PZL77481.1"/>
    <property type="molecule type" value="Genomic_DNA"/>
</dbReference>
<reference evidence="1 2" key="1">
    <citation type="submission" date="2017-11" db="EMBL/GenBank/DDBJ databases">
        <title>Draft genome sequence of Enterococcus plantarum TRW2 strain isolated from lettuce.</title>
        <authorList>
            <person name="Kim E.B."/>
            <person name="Marco M.L."/>
            <person name="Williams T.R."/>
            <person name="You I.H."/>
        </authorList>
    </citation>
    <scope>NUCLEOTIDE SEQUENCE [LARGE SCALE GENOMIC DNA]</scope>
    <source>
        <strain evidence="1 2">TRW2</strain>
    </source>
</reference>
<gene>
    <name evidence="1" type="ORF">CI088_01385</name>
</gene>
<keyword evidence="2" id="KW-1185">Reference proteome</keyword>
<name>A0A2W3ZCK8_9ENTE</name>
<evidence type="ECO:0000313" key="1">
    <source>
        <dbReference type="EMBL" id="PZL77481.1"/>
    </source>
</evidence>
<comment type="caution">
    <text evidence="1">The sequence shown here is derived from an EMBL/GenBank/DDBJ whole genome shotgun (WGS) entry which is preliminary data.</text>
</comment>
<dbReference type="Proteomes" id="UP000249828">
    <property type="component" value="Unassembled WGS sequence"/>
</dbReference>